<evidence type="ECO:0000313" key="1">
    <source>
        <dbReference type="EMBL" id="KAJ3498370.1"/>
    </source>
</evidence>
<dbReference type="EMBL" id="JANAKD010000054">
    <property type="protein sequence ID" value="KAJ3498370.1"/>
    <property type="molecule type" value="Genomic_DNA"/>
</dbReference>
<accession>A0ACC1R542</accession>
<keyword evidence="2" id="KW-1185">Reference proteome</keyword>
<name>A0ACC1R542_9HYPO</name>
<reference evidence="1" key="1">
    <citation type="submission" date="2022-07" db="EMBL/GenBank/DDBJ databases">
        <title>Genome Sequence of Lecanicillium saksenae.</title>
        <authorList>
            <person name="Buettner E."/>
        </authorList>
    </citation>
    <scope>NUCLEOTIDE SEQUENCE</scope>
    <source>
        <strain evidence="1">VT-O1</strain>
    </source>
</reference>
<sequence length="403" mass="46677">MTRQMYGRYLLLAMFLSILFYTLDLHHRVQKALHSGPTTTVNDHDLSSHKMIGQIRNWQQRSGITKIVGFVFYGRRAQASILDCYLKRNLKKNGGILDQVIWAERTEVKEDLALLDKIIESDTDYTRILIQPGHGYSTAYDSIEDDVLYVKIDTDIVYIEDSTIVSMVHKRAMDENYYIVGANVVNQPLSSWLHWNLDAVKPYLPDLGETQEQSDPGQMDWRLSMVPDWRGPEDFDLDGWTPPSGQHRWLPLRTESSSLNRTIPIISTFYDAYDGPGWWKWTLGAQQHYSLLDNIERQEMWRYRFNTWNYRDLRMGLQFMVMTGRDINAAKPIAGDDEGHFTVTMPRALNKTAVADGRGVAAHYSFYAQSDGMSKTDILERYRSYAQKNICRGKMLWLSNADD</sequence>
<dbReference type="Proteomes" id="UP001148737">
    <property type="component" value="Unassembled WGS sequence"/>
</dbReference>
<protein>
    <submittedName>
        <fullName evidence="1">Uncharacterized protein</fullName>
    </submittedName>
</protein>
<proteinExistence type="predicted"/>
<organism evidence="1 2">
    <name type="scientific">Lecanicillium saksenae</name>
    <dbReference type="NCBI Taxonomy" id="468837"/>
    <lineage>
        <taxon>Eukaryota</taxon>
        <taxon>Fungi</taxon>
        <taxon>Dikarya</taxon>
        <taxon>Ascomycota</taxon>
        <taxon>Pezizomycotina</taxon>
        <taxon>Sordariomycetes</taxon>
        <taxon>Hypocreomycetidae</taxon>
        <taxon>Hypocreales</taxon>
        <taxon>Cordycipitaceae</taxon>
        <taxon>Lecanicillium</taxon>
    </lineage>
</organism>
<evidence type="ECO:0000313" key="2">
    <source>
        <dbReference type="Proteomes" id="UP001148737"/>
    </source>
</evidence>
<gene>
    <name evidence="1" type="ORF">NLG97_g1177</name>
</gene>
<comment type="caution">
    <text evidence="1">The sequence shown here is derived from an EMBL/GenBank/DDBJ whole genome shotgun (WGS) entry which is preliminary data.</text>
</comment>